<feature type="compositionally biased region" description="Acidic residues" evidence="1">
    <location>
        <begin position="47"/>
        <end position="76"/>
    </location>
</feature>
<evidence type="ECO:0000313" key="3">
    <source>
        <dbReference type="Proteomes" id="UP000601435"/>
    </source>
</evidence>
<dbReference type="OrthoDB" id="434716at2759"/>
<evidence type="ECO:0000313" key="2">
    <source>
        <dbReference type="EMBL" id="CAE7843391.1"/>
    </source>
</evidence>
<gene>
    <name evidence="2" type="ORF">SNEC2469_LOCUS25722</name>
</gene>
<comment type="caution">
    <text evidence="2">The sequence shown here is derived from an EMBL/GenBank/DDBJ whole genome shotgun (WGS) entry which is preliminary data.</text>
</comment>
<accession>A0A812ZVU8</accession>
<organism evidence="2 3">
    <name type="scientific">Symbiodinium necroappetens</name>
    <dbReference type="NCBI Taxonomy" id="1628268"/>
    <lineage>
        <taxon>Eukaryota</taxon>
        <taxon>Sar</taxon>
        <taxon>Alveolata</taxon>
        <taxon>Dinophyceae</taxon>
        <taxon>Suessiales</taxon>
        <taxon>Symbiodiniaceae</taxon>
        <taxon>Symbiodinium</taxon>
    </lineage>
</organism>
<dbReference type="Proteomes" id="UP000601435">
    <property type="component" value="Unassembled WGS sequence"/>
</dbReference>
<dbReference type="EMBL" id="CAJNJA010051100">
    <property type="protein sequence ID" value="CAE7843391.1"/>
    <property type="molecule type" value="Genomic_DNA"/>
</dbReference>
<sequence>MQVLLKGLIEENRALQKQLNSKGSSAAADPPKPKVADPATTRAAENSDPDGDEEHDDNDDEHEDDEEAEESDDADDQPSSTVTPPPKPSIEKPTPPAPEQEYKNANSSSHRAEWMSFSRRMESPDAATKFPEIMGLWGSSREDKLSVFREWLAKGKNYQDTECHMTFLREKKLKGKKEWECLTILEMVKRNFSTQGA</sequence>
<evidence type="ECO:0000256" key="1">
    <source>
        <dbReference type="SAM" id="MobiDB-lite"/>
    </source>
</evidence>
<feature type="compositionally biased region" description="Pro residues" evidence="1">
    <location>
        <begin position="83"/>
        <end position="98"/>
    </location>
</feature>
<reference evidence="2" key="1">
    <citation type="submission" date="2021-02" db="EMBL/GenBank/DDBJ databases">
        <authorList>
            <person name="Dougan E. K."/>
            <person name="Rhodes N."/>
            <person name="Thang M."/>
            <person name="Chan C."/>
        </authorList>
    </citation>
    <scope>NUCLEOTIDE SEQUENCE</scope>
</reference>
<keyword evidence="3" id="KW-1185">Reference proteome</keyword>
<proteinExistence type="predicted"/>
<feature type="region of interest" description="Disordered" evidence="1">
    <location>
        <begin position="16"/>
        <end position="113"/>
    </location>
</feature>
<name>A0A812ZVU8_9DINO</name>
<dbReference type="AlphaFoldDB" id="A0A812ZVU8"/>
<protein>
    <submittedName>
        <fullName evidence="2">Uncharacterized protein</fullName>
    </submittedName>
</protein>